<organism evidence="1">
    <name type="scientific">Acinetobacter lwoffii</name>
    <dbReference type="NCBI Taxonomy" id="28090"/>
    <lineage>
        <taxon>Bacteria</taxon>
        <taxon>Pseudomonadati</taxon>
        <taxon>Pseudomonadota</taxon>
        <taxon>Gammaproteobacteria</taxon>
        <taxon>Moraxellales</taxon>
        <taxon>Moraxellaceae</taxon>
        <taxon>Acinetobacter</taxon>
    </lineage>
</organism>
<dbReference type="EMBL" id="KM210086">
    <property type="protein sequence ID" value="AJP18048.1"/>
    <property type="molecule type" value="Genomic_DNA"/>
</dbReference>
<name>A0A0C5GWF8_ACILW</name>
<geneLocation type="plasmid" evidence="1">
    <name>pNDM-JN01</name>
</geneLocation>
<proteinExistence type="predicted"/>
<reference evidence="1" key="2">
    <citation type="journal article" date="2015" name="Antimicrob. Agents Chemother.">
        <title>A Novel New Delhi Metallo-?-Lactamase Variant, NDM-14, Isolated in a Chinese Hospital Possesses Increased Enzymatic Activity against Carbapenems.</title>
        <authorList>
            <person name="Zou D."/>
            <person name="Huang Y."/>
            <person name="Zhao X."/>
            <person name="Liu W."/>
            <person name="Dong D."/>
            <person name="Li H."/>
            <person name="Wang X."/>
            <person name="Huang S."/>
            <person name="Wei X."/>
            <person name="Yan X."/>
            <person name="Yang Z."/>
            <person name="Tong Y."/>
            <person name="Huang L."/>
            <person name="Yuan J."/>
        </authorList>
    </citation>
    <scope>NUCLEOTIDE SEQUENCE</scope>
    <source>
        <strain evidence="1">JN49-1</strain>
        <plasmid evidence="1">pNDM-JN01</plasmid>
    </source>
</reference>
<dbReference type="AlphaFoldDB" id="A0A0C5GWF8"/>
<protein>
    <submittedName>
        <fullName evidence="1">Uncharacterized protein</fullName>
    </submittedName>
</protein>
<reference evidence="1" key="1">
    <citation type="submission" date="2014-07" db="EMBL/GenBank/DDBJ databases">
        <authorList>
            <person name="Zhou D."/>
            <person name="Huang Y."/>
            <person name="Yuan J."/>
            <person name="Meng X."/>
            <person name="Tong Y."/>
        </authorList>
    </citation>
    <scope>NUCLEOTIDE SEQUENCE</scope>
    <source>
        <strain evidence="1">JN49-1</strain>
        <plasmid evidence="1">pNDM-JN01</plasmid>
    </source>
</reference>
<evidence type="ECO:0000313" key="1">
    <source>
        <dbReference type="EMBL" id="AJP18048.1"/>
    </source>
</evidence>
<sequence length="39" mass="4957">MELFYKELGILKKIIFKRTKQKKPVLYWLFYFSKRLFLV</sequence>
<keyword evidence="1" id="KW-0614">Plasmid</keyword>
<accession>A0A0C5GWF8</accession>